<keyword evidence="2" id="KW-1185">Reference proteome</keyword>
<evidence type="ECO:0000313" key="3">
    <source>
        <dbReference type="WBParaSite" id="Gr19_v10_g9287.t1"/>
    </source>
</evidence>
<organism evidence="2 3">
    <name type="scientific">Globodera rostochiensis</name>
    <name type="common">Golden nematode worm</name>
    <name type="synonym">Heterodera rostochiensis</name>
    <dbReference type="NCBI Taxonomy" id="31243"/>
    <lineage>
        <taxon>Eukaryota</taxon>
        <taxon>Metazoa</taxon>
        <taxon>Ecdysozoa</taxon>
        <taxon>Nematoda</taxon>
        <taxon>Chromadorea</taxon>
        <taxon>Rhabditida</taxon>
        <taxon>Tylenchina</taxon>
        <taxon>Tylenchomorpha</taxon>
        <taxon>Tylenchoidea</taxon>
        <taxon>Heteroderidae</taxon>
        <taxon>Heteroderinae</taxon>
        <taxon>Globodera</taxon>
    </lineage>
</organism>
<feature type="chain" id="PRO_5037548350" evidence="1">
    <location>
        <begin position="23"/>
        <end position="91"/>
    </location>
</feature>
<feature type="signal peptide" evidence="1">
    <location>
        <begin position="1"/>
        <end position="22"/>
    </location>
</feature>
<evidence type="ECO:0000256" key="1">
    <source>
        <dbReference type="SAM" id="SignalP"/>
    </source>
</evidence>
<dbReference type="Proteomes" id="UP000887572">
    <property type="component" value="Unplaced"/>
</dbReference>
<name>A0A914IDS3_GLORO</name>
<evidence type="ECO:0000313" key="2">
    <source>
        <dbReference type="Proteomes" id="UP000887572"/>
    </source>
</evidence>
<sequence>MMMFNLIAVFFLLFTAFHQIAPEPYIRPTPCCLPCAKDYWACHTNCLQNDAENMVCEPNCRGDLSDCARAKCGVPCHRPKFDPNDDKWPPK</sequence>
<reference evidence="3" key="1">
    <citation type="submission" date="2022-11" db="UniProtKB">
        <authorList>
            <consortium name="WormBaseParasite"/>
        </authorList>
    </citation>
    <scope>IDENTIFICATION</scope>
</reference>
<proteinExistence type="predicted"/>
<dbReference type="WBParaSite" id="Gr19_v10_g9287.t1">
    <property type="protein sequence ID" value="Gr19_v10_g9287.t1"/>
    <property type="gene ID" value="Gr19_v10_g9287"/>
</dbReference>
<keyword evidence="1" id="KW-0732">Signal</keyword>
<accession>A0A914IDS3</accession>
<protein>
    <submittedName>
        <fullName evidence="3">Uncharacterized protein</fullName>
    </submittedName>
</protein>
<dbReference type="AlphaFoldDB" id="A0A914IDS3"/>